<dbReference type="EMBL" id="LAZR01016153">
    <property type="protein sequence ID" value="KKM05739.1"/>
    <property type="molecule type" value="Genomic_DNA"/>
</dbReference>
<proteinExistence type="predicted"/>
<comment type="caution">
    <text evidence="1">The sequence shown here is derived from an EMBL/GenBank/DDBJ whole genome shotgun (WGS) entry which is preliminary data.</text>
</comment>
<name>A0A0F9H3S3_9ZZZZ</name>
<dbReference type="AlphaFoldDB" id="A0A0F9H3S3"/>
<reference evidence="1" key="1">
    <citation type="journal article" date="2015" name="Nature">
        <title>Complex archaea that bridge the gap between prokaryotes and eukaryotes.</title>
        <authorList>
            <person name="Spang A."/>
            <person name="Saw J.H."/>
            <person name="Jorgensen S.L."/>
            <person name="Zaremba-Niedzwiedzka K."/>
            <person name="Martijn J."/>
            <person name="Lind A.E."/>
            <person name="van Eijk R."/>
            <person name="Schleper C."/>
            <person name="Guy L."/>
            <person name="Ettema T.J."/>
        </authorList>
    </citation>
    <scope>NUCLEOTIDE SEQUENCE</scope>
</reference>
<organism evidence="1">
    <name type="scientific">marine sediment metagenome</name>
    <dbReference type="NCBI Taxonomy" id="412755"/>
    <lineage>
        <taxon>unclassified sequences</taxon>
        <taxon>metagenomes</taxon>
        <taxon>ecological metagenomes</taxon>
    </lineage>
</organism>
<protein>
    <submittedName>
        <fullName evidence="1">Uncharacterized protein</fullName>
    </submittedName>
</protein>
<accession>A0A0F9H3S3</accession>
<sequence length="485" mass="52546">HYGPASDQEIDTALVPSTAPWDWEMTKAGFEVRALSRLDAGQVAEYRNGSEWVRFQPMALQYSNDLNQIQQIAMPGNVQAAVDDDTLTWTDGYGPGRSLSWQAQTARLAKLLTINAPTDLPAVDQFILDGGNPVLELNLIFAHSSGVTPYVNGQEWKRGDRDTQGLVEFRDSQGNVLWWFNLPRSWDAEGNEQLGTFRFKKQGNSLYVSHRVPLAFVQGAVYPLFVDVTVDEQVGAAVDDAFELDDDFGFSTSLSLKLNANATPANRANCGTRFAGVAIPNAATIDTATWSVVANFSFNNNLRGDLHAENVDDAANFTDTADVNDRARTAASVLWAEDGLNDAAFNPSPEVKTLIQEVVNRGGWATGQDMVILGIGRSDIAKVCFIEDYDSDTAEAAKLHIEYTAGGGITVTPSTLALVLSEFAPTVSTPRLVTPPTLALVLSEFAPTVPIGTIVTPGVLGLLLTEFAPTVTATRTSLSRHQHWP</sequence>
<gene>
    <name evidence="1" type="ORF">LCGC14_1751090</name>
</gene>
<feature type="non-terminal residue" evidence="1">
    <location>
        <position position="1"/>
    </location>
</feature>
<evidence type="ECO:0000313" key="1">
    <source>
        <dbReference type="EMBL" id="KKM05739.1"/>
    </source>
</evidence>